<evidence type="ECO:0000313" key="1">
    <source>
        <dbReference type="EMBL" id="KAL1607428.1"/>
    </source>
</evidence>
<reference evidence="1 2" key="1">
    <citation type="submission" date="2024-02" db="EMBL/GenBank/DDBJ databases">
        <title>De novo assembly and annotation of 12 fungi associated with fruit tree decline syndrome in Ontario, Canada.</title>
        <authorList>
            <person name="Sulman M."/>
            <person name="Ellouze W."/>
            <person name="Ilyukhin E."/>
        </authorList>
    </citation>
    <scope>NUCLEOTIDE SEQUENCE [LARGE SCALE GENOMIC DNA]</scope>
    <source>
        <strain evidence="1 2">M97-236</strain>
    </source>
</reference>
<evidence type="ECO:0000313" key="2">
    <source>
        <dbReference type="Proteomes" id="UP001521222"/>
    </source>
</evidence>
<protein>
    <submittedName>
        <fullName evidence="1">Uncharacterized protein</fullName>
    </submittedName>
</protein>
<dbReference type="EMBL" id="JAKIXB020000006">
    <property type="protein sequence ID" value="KAL1607428.1"/>
    <property type="molecule type" value="Genomic_DNA"/>
</dbReference>
<sequence length="330" mass="37765">MVQECLSLLDDYLDVAHEASARARFAAGLHPLGSGVQMGEISLNQLLMLPLADRRDITEQGPIIDWYLGETRVYKRTTRTLLFAFCPDVGRHIEPLGGRFVIKLPHRFSNVLAVKLAVLYMEQYLLSPRIRTAPWRVEDDIATYIYLAELFAFIGLPDASRGVEEALFRRFQESPLQVEQIRAIWGRDNHVQPSKYVEAMADNIVTFSCIPKMHLFALDHDIEPEETYEEVVKKTMKRMKDAYPDKEGRNNRRIRYETTLLERLLAAPMNVALKQLVWTANSFTPVKPADITEWVEIRTVKTRLASQPHLSGMKKIVLARPNEIGTGEES</sequence>
<dbReference type="Proteomes" id="UP001521222">
    <property type="component" value="Unassembled WGS sequence"/>
</dbReference>
<proteinExistence type="predicted"/>
<accession>A0ABR3RT36</accession>
<keyword evidence="2" id="KW-1185">Reference proteome</keyword>
<name>A0ABR3RT36_9PLEO</name>
<organism evidence="1 2">
    <name type="scientific">Nothophoma quercina</name>
    <dbReference type="NCBI Taxonomy" id="749835"/>
    <lineage>
        <taxon>Eukaryota</taxon>
        <taxon>Fungi</taxon>
        <taxon>Dikarya</taxon>
        <taxon>Ascomycota</taxon>
        <taxon>Pezizomycotina</taxon>
        <taxon>Dothideomycetes</taxon>
        <taxon>Pleosporomycetidae</taxon>
        <taxon>Pleosporales</taxon>
        <taxon>Pleosporineae</taxon>
        <taxon>Didymellaceae</taxon>
        <taxon>Nothophoma</taxon>
    </lineage>
</organism>
<gene>
    <name evidence="1" type="ORF">SLS59_002395</name>
</gene>
<comment type="caution">
    <text evidence="1">The sequence shown here is derived from an EMBL/GenBank/DDBJ whole genome shotgun (WGS) entry which is preliminary data.</text>
</comment>